<keyword evidence="3" id="KW-1185">Reference proteome</keyword>
<dbReference type="EMBL" id="VUJU01012431">
    <property type="protein sequence ID" value="KAF0707705.1"/>
    <property type="molecule type" value="Genomic_DNA"/>
</dbReference>
<sequence length="245" mass="27924">MPGEVTRDEPQSLAIDRYKTTVYFTVLDSILTSISNRFKESRDILKDLSILSPVRIKSFGKESSPNLPADAFQSLQRWLPKLDQLALKNEYKTFKKSINALIDGMSPNILHKNEITCLFENNQAIDIEEPFIDSEEEKCDTDNSTEIDSKKLFEVLTNFGILHSFPNLHYAYKALLTISTSSASAERAFSKVKLIKKRLRSITKEDRLESLMILNSEKDININHNLAIDTFAAKSDLLKDSLLFK</sequence>
<feature type="domain" description="HAT C-terminal dimerisation" evidence="1">
    <location>
        <begin position="163"/>
        <end position="216"/>
    </location>
</feature>
<accession>A0A6G0VTC7</accession>
<dbReference type="Pfam" id="PF05699">
    <property type="entry name" value="Dimer_Tnp_hAT"/>
    <property type="match status" value="1"/>
</dbReference>
<evidence type="ECO:0000313" key="2">
    <source>
        <dbReference type="EMBL" id="KAF0707705.1"/>
    </source>
</evidence>
<evidence type="ECO:0000313" key="3">
    <source>
        <dbReference type="Proteomes" id="UP000478052"/>
    </source>
</evidence>
<protein>
    <submittedName>
        <fullName evidence="2">Zinc finger MYM-type protein 1-like</fullName>
    </submittedName>
</protein>
<dbReference type="InterPro" id="IPR052958">
    <property type="entry name" value="IFN-induced_PKR_regulator"/>
</dbReference>
<dbReference type="PANTHER" id="PTHR46289:SF19">
    <property type="entry name" value="ZINC FINGER MYM-TYPE CONTAINING 1"/>
    <property type="match status" value="1"/>
</dbReference>
<dbReference type="OrthoDB" id="6591593at2759"/>
<reference evidence="2 3" key="1">
    <citation type="submission" date="2019-08" db="EMBL/GenBank/DDBJ databases">
        <title>Whole genome of Aphis craccivora.</title>
        <authorList>
            <person name="Voronova N.V."/>
            <person name="Shulinski R.S."/>
            <person name="Bandarenka Y.V."/>
            <person name="Zhorov D.G."/>
            <person name="Warner D."/>
        </authorList>
    </citation>
    <scope>NUCLEOTIDE SEQUENCE [LARGE SCALE GENOMIC DNA]</scope>
    <source>
        <strain evidence="2">180601</strain>
        <tissue evidence="2">Whole Body</tissue>
    </source>
</reference>
<dbReference type="InterPro" id="IPR008906">
    <property type="entry name" value="HATC_C_dom"/>
</dbReference>
<dbReference type="PANTHER" id="PTHR46289">
    <property type="entry name" value="52 KDA REPRESSOR OF THE INHIBITOR OF THE PROTEIN KINASE-LIKE PROTEIN-RELATED"/>
    <property type="match status" value="1"/>
</dbReference>
<dbReference type="GO" id="GO:0046983">
    <property type="term" value="F:protein dimerization activity"/>
    <property type="evidence" value="ECO:0007669"/>
    <property type="project" value="InterPro"/>
</dbReference>
<dbReference type="Proteomes" id="UP000478052">
    <property type="component" value="Unassembled WGS sequence"/>
</dbReference>
<dbReference type="AlphaFoldDB" id="A0A6G0VTC7"/>
<evidence type="ECO:0000259" key="1">
    <source>
        <dbReference type="Pfam" id="PF05699"/>
    </source>
</evidence>
<proteinExistence type="predicted"/>
<gene>
    <name evidence="2" type="ORF">FWK35_00029664</name>
</gene>
<comment type="caution">
    <text evidence="2">The sequence shown here is derived from an EMBL/GenBank/DDBJ whole genome shotgun (WGS) entry which is preliminary data.</text>
</comment>
<name>A0A6G0VTC7_APHCR</name>
<organism evidence="2 3">
    <name type="scientific">Aphis craccivora</name>
    <name type="common">Cowpea aphid</name>
    <dbReference type="NCBI Taxonomy" id="307492"/>
    <lineage>
        <taxon>Eukaryota</taxon>
        <taxon>Metazoa</taxon>
        <taxon>Ecdysozoa</taxon>
        <taxon>Arthropoda</taxon>
        <taxon>Hexapoda</taxon>
        <taxon>Insecta</taxon>
        <taxon>Pterygota</taxon>
        <taxon>Neoptera</taxon>
        <taxon>Paraneoptera</taxon>
        <taxon>Hemiptera</taxon>
        <taxon>Sternorrhyncha</taxon>
        <taxon>Aphidomorpha</taxon>
        <taxon>Aphidoidea</taxon>
        <taxon>Aphididae</taxon>
        <taxon>Aphidini</taxon>
        <taxon>Aphis</taxon>
        <taxon>Aphis</taxon>
    </lineage>
</organism>